<dbReference type="EMBL" id="JAVJAN010000016">
    <property type="protein sequence ID" value="MDR5587315.1"/>
    <property type="molecule type" value="Genomic_DNA"/>
</dbReference>
<gene>
    <name evidence="2" type="ORF">RGC78_07500</name>
</gene>
<reference evidence="2 3" key="1">
    <citation type="submission" date="2023-09" db="EMBL/GenBank/DDBJ databases">
        <authorList>
            <person name="Zhai L."/>
        </authorList>
    </citation>
    <scope>NUCLEOTIDE SEQUENCE [LARGE SCALE GENOMIC DNA]</scope>
    <source>
        <strain evidence="2 3">5 N-1</strain>
    </source>
</reference>
<organism evidence="2 3">
    <name type="scientific">Clostridium aquiflavi</name>
    <dbReference type="NCBI Taxonomy" id="3073603"/>
    <lineage>
        <taxon>Bacteria</taxon>
        <taxon>Bacillati</taxon>
        <taxon>Bacillota</taxon>
        <taxon>Clostridia</taxon>
        <taxon>Eubacteriales</taxon>
        <taxon>Clostridiaceae</taxon>
        <taxon>Clostridium</taxon>
    </lineage>
</organism>
<evidence type="ECO:0000256" key="1">
    <source>
        <dbReference type="SAM" id="Phobius"/>
    </source>
</evidence>
<keyword evidence="1" id="KW-0472">Membrane</keyword>
<name>A0ABU1EG34_9CLOT</name>
<proteinExistence type="predicted"/>
<accession>A0ABU1EG34</accession>
<keyword evidence="1" id="KW-1133">Transmembrane helix</keyword>
<keyword evidence="1" id="KW-0812">Transmembrane</keyword>
<evidence type="ECO:0000313" key="2">
    <source>
        <dbReference type="EMBL" id="MDR5587315.1"/>
    </source>
</evidence>
<keyword evidence="3" id="KW-1185">Reference proteome</keyword>
<dbReference type="Proteomes" id="UP001256646">
    <property type="component" value="Unassembled WGS sequence"/>
</dbReference>
<sequence>MKKYIRNENFIPKKFYDLKIQKEVESIKRIKFLFIIINLILLPMTFKNIYIFRENKSNLINNADNNKIEVEESSIDCDDIVSWINNIFLDEIESACVDKDGGQFKINEMDAIEKIDSDINIKNINNDNTNYILGVELNNERK</sequence>
<feature type="transmembrane region" description="Helical" evidence="1">
    <location>
        <begin position="32"/>
        <end position="52"/>
    </location>
</feature>
<evidence type="ECO:0000313" key="3">
    <source>
        <dbReference type="Proteomes" id="UP001256646"/>
    </source>
</evidence>
<dbReference type="RefSeq" id="WP_252213340.1">
    <property type="nucleotide sequence ID" value="NZ_JAVJAN010000016.1"/>
</dbReference>
<comment type="caution">
    <text evidence="2">The sequence shown here is derived from an EMBL/GenBank/DDBJ whole genome shotgun (WGS) entry which is preliminary data.</text>
</comment>
<protein>
    <submittedName>
        <fullName evidence="2">Uncharacterized protein</fullName>
    </submittedName>
</protein>